<organism evidence="5 6">
    <name type="scientific">Terribacillus saccharophilus</name>
    <dbReference type="NCBI Taxonomy" id="361277"/>
    <lineage>
        <taxon>Bacteria</taxon>
        <taxon>Bacillati</taxon>
        <taxon>Bacillota</taxon>
        <taxon>Bacilli</taxon>
        <taxon>Bacillales</taxon>
        <taxon>Bacillaceae</taxon>
        <taxon>Terribacillus</taxon>
    </lineage>
</organism>
<dbReference type="Pfam" id="PF00293">
    <property type="entry name" value="NUDIX"/>
    <property type="match status" value="1"/>
</dbReference>
<keyword evidence="2 3" id="KW-0378">Hydrolase</keyword>
<dbReference type="PANTHER" id="PTHR43736:SF1">
    <property type="entry name" value="DIHYDRONEOPTERIN TRIPHOSPHATE DIPHOSPHATASE"/>
    <property type="match status" value="1"/>
</dbReference>
<evidence type="ECO:0000313" key="5">
    <source>
        <dbReference type="EMBL" id="PAE08022.1"/>
    </source>
</evidence>
<dbReference type="InterPro" id="IPR000086">
    <property type="entry name" value="NUDIX_hydrolase_dom"/>
</dbReference>
<dbReference type="InterPro" id="IPR020476">
    <property type="entry name" value="Nudix_hydrolase"/>
</dbReference>
<dbReference type="PROSITE" id="PS51462">
    <property type="entry name" value="NUDIX"/>
    <property type="match status" value="1"/>
</dbReference>
<dbReference type="InterPro" id="IPR020084">
    <property type="entry name" value="NUDIX_hydrolase_CS"/>
</dbReference>
<evidence type="ECO:0000256" key="2">
    <source>
        <dbReference type="ARBA" id="ARBA00022801"/>
    </source>
</evidence>
<dbReference type="CDD" id="cd04686">
    <property type="entry name" value="NUDIX_Hydrolase"/>
    <property type="match status" value="1"/>
</dbReference>
<feature type="domain" description="Nudix hydrolase" evidence="4">
    <location>
        <begin position="3"/>
        <end position="140"/>
    </location>
</feature>
<dbReference type="PRINTS" id="PR00502">
    <property type="entry name" value="NUDIXFAMILY"/>
</dbReference>
<dbReference type="InterPro" id="IPR015797">
    <property type="entry name" value="NUDIX_hydrolase-like_dom_sf"/>
</dbReference>
<dbReference type="GO" id="GO:0016787">
    <property type="term" value="F:hydrolase activity"/>
    <property type="evidence" value="ECO:0007669"/>
    <property type="project" value="UniProtKB-KW"/>
</dbReference>
<sequence length="169" mass="18968">MNNYHRAFGVYAVIHKKGKLLVIHKGRGPYINRYDLPGGSLESGEGLLEAVIREVKEETGLTATVKKQIGVVDFMLPWQWKDFTHVHHTTVFYIAEATGELRVPEQFAGQDALGAEWVSIDNLTISNSSPLVMQAINWQVSGELPLETVVYPEWEIREGSFREGDQGIT</sequence>
<accession>A0A268HDS3</accession>
<dbReference type="SUPFAM" id="SSF55811">
    <property type="entry name" value="Nudix"/>
    <property type="match status" value="1"/>
</dbReference>
<dbReference type="AlphaFoldDB" id="A0A268HDS3"/>
<evidence type="ECO:0000259" key="4">
    <source>
        <dbReference type="PROSITE" id="PS51462"/>
    </source>
</evidence>
<name>A0A268HDS3_9BACI</name>
<evidence type="ECO:0000313" key="6">
    <source>
        <dbReference type="Proteomes" id="UP000216475"/>
    </source>
</evidence>
<evidence type="ECO:0000256" key="1">
    <source>
        <dbReference type="ARBA" id="ARBA00005582"/>
    </source>
</evidence>
<proteinExistence type="inferred from homology"/>
<protein>
    <submittedName>
        <fullName evidence="5">DNA mismatch repair protein MutT</fullName>
    </submittedName>
</protein>
<dbReference type="RefSeq" id="WP_095269628.1">
    <property type="nucleotide sequence ID" value="NZ_NPBH01000030.1"/>
</dbReference>
<gene>
    <name evidence="5" type="ORF">CHI12_07685</name>
</gene>
<dbReference type="PROSITE" id="PS00893">
    <property type="entry name" value="NUDIX_BOX"/>
    <property type="match status" value="1"/>
</dbReference>
<dbReference type="PANTHER" id="PTHR43736">
    <property type="entry name" value="ADP-RIBOSE PYROPHOSPHATASE"/>
    <property type="match status" value="1"/>
</dbReference>
<dbReference type="Proteomes" id="UP000216475">
    <property type="component" value="Unassembled WGS sequence"/>
</dbReference>
<reference evidence="5 6" key="1">
    <citation type="submission" date="2017-07" db="EMBL/GenBank/DDBJ databases">
        <title>Isolation and whole genome analysis of endospore-forming bacteria from heroin.</title>
        <authorList>
            <person name="Kalinowski J."/>
            <person name="Ahrens B."/>
            <person name="Al-Dilaimi A."/>
            <person name="Winkler A."/>
            <person name="Wibberg D."/>
            <person name="Schleenbecker U."/>
            <person name="Ruckert C."/>
            <person name="Wolfel R."/>
            <person name="Grass G."/>
        </authorList>
    </citation>
    <scope>NUCLEOTIDE SEQUENCE [LARGE SCALE GENOMIC DNA]</scope>
    <source>
        <strain evidence="5 6">7509</strain>
    </source>
</reference>
<evidence type="ECO:0000256" key="3">
    <source>
        <dbReference type="RuleBase" id="RU003476"/>
    </source>
</evidence>
<dbReference type="Gene3D" id="3.90.79.10">
    <property type="entry name" value="Nucleoside Triphosphate Pyrophosphohydrolase"/>
    <property type="match status" value="1"/>
</dbReference>
<comment type="caution">
    <text evidence="5">The sequence shown here is derived from an EMBL/GenBank/DDBJ whole genome shotgun (WGS) entry which is preliminary data.</text>
</comment>
<comment type="similarity">
    <text evidence="1 3">Belongs to the Nudix hydrolase family.</text>
</comment>
<dbReference type="EMBL" id="NPBH01000030">
    <property type="protein sequence ID" value="PAE08022.1"/>
    <property type="molecule type" value="Genomic_DNA"/>
</dbReference>